<evidence type="ECO:0000259" key="2">
    <source>
        <dbReference type="Pfam" id="PF07593"/>
    </source>
</evidence>
<accession>A0A2D0NGA1</accession>
<dbReference type="EMBL" id="PDUD01000009">
    <property type="protein sequence ID" value="PHN07532.1"/>
    <property type="molecule type" value="Genomic_DNA"/>
</dbReference>
<gene>
    <name evidence="3" type="ORF">CRP01_05370</name>
</gene>
<dbReference type="InterPro" id="IPR013517">
    <property type="entry name" value="FG-GAP"/>
</dbReference>
<name>A0A2D0NGA1_FLAN2</name>
<keyword evidence="1" id="KW-0732">Signal</keyword>
<dbReference type="Gene3D" id="2.130.10.130">
    <property type="entry name" value="Integrin alpha, N-terminal"/>
    <property type="match status" value="4"/>
</dbReference>
<dbReference type="RefSeq" id="WP_099148982.1">
    <property type="nucleotide sequence ID" value="NZ_PDUD01000009.1"/>
</dbReference>
<dbReference type="PANTHER" id="PTHR16026">
    <property type="entry name" value="CARTILAGE ACIDIC PROTEIN 1"/>
    <property type="match status" value="1"/>
</dbReference>
<feature type="domain" description="ASPIC/UnbV" evidence="2">
    <location>
        <begin position="528"/>
        <end position="595"/>
    </location>
</feature>
<protein>
    <recommendedName>
        <fullName evidence="2">ASPIC/UnbV domain-containing protein</fullName>
    </recommendedName>
</protein>
<dbReference type="Proteomes" id="UP000223913">
    <property type="component" value="Unassembled WGS sequence"/>
</dbReference>
<keyword evidence="4" id="KW-1185">Reference proteome</keyword>
<sequence length="1189" mass="131458">MKYIHSYAFLLLVGIVLSSCQEREGTYFELLSPEKTGVQFVNEITENDTLNILESEFVYNGAGVAVGDLNGDGLEDLFFAGNQVDNHLYINKGELKFTDVSTAAGIQKPNSQLWSSGVNILDINLDGKQDIYVCNTLQKDSSLRHNLLYVNQGNDGNGNPTFTEMGKAYGIDDPSHSSHAQFFDYDNDGDLDLFVGVNLIEERYPNEFGPLVVDGSNPNRDKLFQNNWDETLGHPVFTDVSLQAGLLQDGYSHSTLIYDFNEDGWQDIYVANDYQSNDLIFINNQDGTFTNQAGKIFKHFSLSAMGSDVADINNDGAADIFVTEMQPYYNKRKKLFQGGSNYQNTILTERYGYNYQYPRNTLQLNRGTNPETGLPVFSDVGMFAHVQETDWSWATLFADFDNDGWKDLYVANGFPKDVTDRDFSDFRAFAGKLVAQEELLAAIPEVKSPNFLFRNTGKLNFEDVTGDWGLKVPSFSNGAAYVDLDQDGDLDLVTNNIDDPAFIFENKSNSPNHYLRIKLRGAAKNPDAFGASATITTGEQRQKLHLLSGRGYLSKTENTLHFGLGEQSSVDALVVTWPDGKETRMENVAADQVLTLDHADAREPSATPAATSPAVFKSVAGTHNLRYKDDSFDFIDFNFQRTIPHKFSQYGSSMAVGDVNGDGLNDVFFAGSGGRSQTLYLQGGDGRFIAQKMSLKTDPEQKEEDTATLLFDADGDGDLDLYIVRGSAQFKAGNPLYQDALYLNDGTGAFTLAEGALPEMYANGSCVKAADIDADGDLDLFVGSRVLPSSYPLPDRSYLLRNDTEGGNVTFTDVTEEYCAALVEPGLISDALWTDFNNDQQPDLILAGEWMPIRLFRNEGGKFTEVTEGSGLAAQTGWWNSLAAADLDQDGDMDYIAGNFGENIYYQCTSDEPIRVYGKDLDKNGTIDPLISCYWQDSLGDRYEYLYHPRADLVKQFVGIRKKYNTHGEYGEATVPEMFSDEELADALILNAKWMKTSVIENLGNGQFAMRELPVEAQLAPIYGILTKDVNNDGLSDILLVGNDHGMEVQQGRADAFGGLVLLNQGSFGFRPLSIAESHFAVMGEARGLVSLPTATGEELILASQHRDSLKVFAYNTAPNQSLVSLQPNEVKAVYHLKNGQTQVAEFYYGDSFMSQKGRYVAKTDQMQRIELLDGKGEVSRVIEAGTLQ</sequence>
<dbReference type="PROSITE" id="PS51257">
    <property type="entry name" value="PROKAR_LIPOPROTEIN"/>
    <property type="match status" value="1"/>
</dbReference>
<evidence type="ECO:0000256" key="1">
    <source>
        <dbReference type="ARBA" id="ARBA00022729"/>
    </source>
</evidence>
<evidence type="ECO:0000313" key="3">
    <source>
        <dbReference type="EMBL" id="PHN07532.1"/>
    </source>
</evidence>
<dbReference type="Pfam" id="PF13517">
    <property type="entry name" value="FG-GAP_3"/>
    <property type="match status" value="4"/>
</dbReference>
<dbReference type="InterPro" id="IPR027039">
    <property type="entry name" value="Crtac1"/>
</dbReference>
<dbReference type="InterPro" id="IPR011519">
    <property type="entry name" value="UnbV_ASPIC"/>
</dbReference>
<reference evidence="3 4" key="1">
    <citation type="submission" date="2017-10" db="EMBL/GenBank/DDBJ databases">
        <title>The draft genome sequence of Lewinella nigricans NBRC 102662.</title>
        <authorList>
            <person name="Wang K."/>
        </authorList>
    </citation>
    <scope>NUCLEOTIDE SEQUENCE [LARGE SCALE GENOMIC DNA]</scope>
    <source>
        <strain evidence="3 4">NBRC 102662</strain>
    </source>
</reference>
<dbReference type="Pfam" id="PF07593">
    <property type="entry name" value="UnbV_ASPIC"/>
    <property type="match status" value="1"/>
</dbReference>
<dbReference type="AlphaFoldDB" id="A0A2D0NGA1"/>
<dbReference type="OrthoDB" id="1488345at2"/>
<comment type="caution">
    <text evidence="3">The sequence shown here is derived from an EMBL/GenBank/DDBJ whole genome shotgun (WGS) entry which is preliminary data.</text>
</comment>
<proteinExistence type="predicted"/>
<evidence type="ECO:0000313" key="4">
    <source>
        <dbReference type="Proteomes" id="UP000223913"/>
    </source>
</evidence>
<dbReference type="PANTHER" id="PTHR16026:SF0">
    <property type="entry name" value="CARTILAGE ACIDIC PROTEIN 1"/>
    <property type="match status" value="1"/>
</dbReference>
<dbReference type="SUPFAM" id="SSF69318">
    <property type="entry name" value="Integrin alpha N-terminal domain"/>
    <property type="match status" value="3"/>
</dbReference>
<dbReference type="InterPro" id="IPR028994">
    <property type="entry name" value="Integrin_alpha_N"/>
</dbReference>
<organism evidence="3 4">
    <name type="scientific">Flavilitoribacter nigricans (strain ATCC 23147 / DSM 23189 / NBRC 102662 / NCIMB 1420 / SS-2)</name>
    <name type="common">Lewinella nigricans</name>
    <dbReference type="NCBI Taxonomy" id="1122177"/>
    <lineage>
        <taxon>Bacteria</taxon>
        <taxon>Pseudomonadati</taxon>
        <taxon>Bacteroidota</taxon>
        <taxon>Saprospiria</taxon>
        <taxon>Saprospirales</taxon>
        <taxon>Lewinellaceae</taxon>
        <taxon>Flavilitoribacter</taxon>
    </lineage>
</organism>